<evidence type="ECO:0000256" key="1">
    <source>
        <dbReference type="SAM" id="Phobius"/>
    </source>
</evidence>
<dbReference type="Proteomes" id="UP001149140">
    <property type="component" value="Unassembled WGS sequence"/>
</dbReference>
<comment type="caution">
    <text evidence="2">The sequence shown here is derived from an EMBL/GenBank/DDBJ whole genome shotgun (WGS) entry which is preliminary data.</text>
</comment>
<evidence type="ECO:0008006" key="4">
    <source>
        <dbReference type="Google" id="ProtNLM"/>
    </source>
</evidence>
<dbReference type="AlphaFoldDB" id="A0A9X3S3E7"/>
<name>A0A9X3S3E7_9ACTN</name>
<keyword evidence="3" id="KW-1185">Reference proteome</keyword>
<evidence type="ECO:0000313" key="2">
    <source>
        <dbReference type="EMBL" id="MDA0162046.1"/>
    </source>
</evidence>
<protein>
    <recommendedName>
        <fullName evidence="4">Tetratricopeptide repeat protein</fullName>
    </recommendedName>
</protein>
<dbReference type="Gene3D" id="1.25.40.10">
    <property type="entry name" value="Tetratricopeptide repeat domain"/>
    <property type="match status" value="1"/>
</dbReference>
<dbReference type="SUPFAM" id="SSF48452">
    <property type="entry name" value="TPR-like"/>
    <property type="match status" value="1"/>
</dbReference>
<feature type="transmembrane region" description="Helical" evidence="1">
    <location>
        <begin position="16"/>
        <end position="35"/>
    </location>
</feature>
<sequence length="237" mass="24380">MLFDLRSGARRRTVKVVYLGLALLMFVGFVGFSIGSSGLSGGIVDAITGNGNSGGGDTAVVDRLSAQVTTADAKAKAAPSDPVAWAALAQARLRLANVGDNLDPATGAYTASGNRQLAAAGTAWDKYLALNPPKPDESLARQMANAYLTVGNADKAVTAQEVVTEVDPTQQTFSNLAIFAYQAGQTRKGDLASTKAVELAPAADKKDLKTQLDSAKTQALTQQLQQAAPSATPTIGG</sequence>
<keyword evidence="1" id="KW-0812">Transmembrane</keyword>
<dbReference type="InterPro" id="IPR011990">
    <property type="entry name" value="TPR-like_helical_dom_sf"/>
</dbReference>
<keyword evidence="1" id="KW-1133">Transmembrane helix</keyword>
<proteinExistence type="predicted"/>
<keyword evidence="1" id="KW-0472">Membrane</keyword>
<organism evidence="2 3">
    <name type="scientific">Solirubrobacter ginsenosidimutans</name>
    <dbReference type="NCBI Taxonomy" id="490573"/>
    <lineage>
        <taxon>Bacteria</taxon>
        <taxon>Bacillati</taxon>
        <taxon>Actinomycetota</taxon>
        <taxon>Thermoleophilia</taxon>
        <taxon>Solirubrobacterales</taxon>
        <taxon>Solirubrobacteraceae</taxon>
        <taxon>Solirubrobacter</taxon>
    </lineage>
</organism>
<evidence type="ECO:0000313" key="3">
    <source>
        <dbReference type="Proteomes" id="UP001149140"/>
    </source>
</evidence>
<reference evidence="2" key="1">
    <citation type="submission" date="2022-10" db="EMBL/GenBank/DDBJ databases">
        <title>The WGS of Solirubrobacter ginsenosidimutans DSM 21036.</title>
        <authorList>
            <person name="Jiang Z."/>
        </authorList>
    </citation>
    <scope>NUCLEOTIDE SEQUENCE</scope>
    <source>
        <strain evidence="2">DSM 21036</strain>
    </source>
</reference>
<dbReference type="RefSeq" id="WP_270041281.1">
    <property type="nucleotide sequence ID" value="NZ_JAPDOD010000015.1"/>
</dbReference>
<dbReference type="EMBL" id="JAPDOD010000015">
    <property type="protein sequence ID" value="MDA0162046.1"/>
    <property type="molecule type" value="Genomic_DNA"/>
</dbReference>
<gene>
    <name evidence="2" type="ORF">OM076_17365</name>
</gene>
<accession>A0A9X3S3E7</accession>